<dbReference type="Gene3D" id="3.30.70.270">
    <property type="match status" value="1"/>
</dbReference>
<dbReference type="InterPro" id="IPR043128">
    <property type="entry name" value="Rev_trsase/Diguanyl_cyclase"/>
</dbReference>
<reference evidence="2 3" key="1">
    <citation type="submission" date="2021-06" db="EMBL/GenBank/DDBJ databases">
        <title>A haploid diamondback moth (Plutella xylostella L.) genome assembly resolves 31 chromosomes and identifies a diamide resistance mutation.</title>
        <authorList>
            <person name="Ward C.M."/>
            <person name="Perry K.D."/>
            <person name="Baker G."/>
            <person name="Powis K."/>
            <person name="Heckel D.G."/>
            <person name="Baxter S.W."/>
        </authorList>
    </citation>
    <scope>NUCLEOTIDE SEQUENCE [LARGE SCALE GENOMIC DNA]</scope>
    <source>
        <strain evidence="2 3">LV</strain>
        <tissue evidence="2">Single pupa</tissue>
    </source>
</reference>
<dbReference type="InterPro" id="IPR005135">
    <property type="entry name" value="Endo/exonuclease/phosphatase"/>
</dbReference>
<proteinExistence type="predicted"/>
<accession>A0ABQ7QX53</accession>
<name>A0ABQ7QX53_PLUXY</name>
<dbReference type="InterPro" id="IPR000477">
    <property type="entry name" value="RT_dom"/>
</dbReference>
<dbReference type="InterPro" id="IPR036691">
    <property type="entry name" value="Endo/exonu/phosph_ase_sf"/>
</dbReference>
<evidence type="ECO:0000259" key="1">
    <source>
        <dbReference type="PROSITE" id="PS50878"/>
    </source>
</evidence>
<dbReference type="InterPro" id="IPR043502">
    <property type="entry name" value="DNA/RNA_pol_sf"/>
</dbReference>
<dbReference type="SUPFAM" id="SSF56219">
    <property type="entry name" value="DNase I-like"/>
    <property type="match status" value="1"/>
</dbReference>
<evidence type="ECO:0000313" key="2">
    <source>
        <dbReference type="EMBL" id="KAG7309623.1"/>
    </source>
</evidence>
<keyword evidence="3" id="KW-1185">Reference proteome</keyword>
<organism evidence="2 3">
    <name type="scientific">Plutella xylostella</name>
    <name type="common">Diamondback moth</name>
    <name type="synonym">Plutella maculipennis</name>
    <dbReference type="NCBI Taxonomy" id="51655"/>
    <lineage>
        <taxon>Eukaryota</taxon>
        <taxon>Metazoa</taxon>
        <taxon>Ecdysozoa</taxon>
        <taxon>Arthropoda</taxon>
        <taxon>Hexapoda</taxon>
        <taxon>Insecta</taxon>
        <taxon>Pterygota</taxon>
        <taxon>Neoptera</taxon>
        <taxon>Endopterygota</taxon>
        <taxon>Lepidoptera</taxon>
        <taxon>Glossata</taxon>
        <taxon>Ditrysia</taxon>
        <taxon>Yponomeutoidea</taxon>
        <taxon>Plutellidae</taxon>
        <taxon>Plutella</taxon>
    </lineage>
</organism>
<dbReference type="Gene3D" id="3.60.10.10">
    <property type="entry name" value="Endonuclease/exonuclease/phosphatase"/>
    <property type="match status" value="1"/>
</dbReference>
<dbReference type="Pfam" id="PF00078">
    <property type="entry name" value="RVT_1"/>
    <property type="match status" value="1"/>
</dbReference>
<protein>
    <recommendedName>
        <fullName evidence="1">Reverse transcriptase domain-containing protein</fullName>
    </recommendedName>
</protein>
<dbReference type="PANTHER" id="PTHR19446">
    <property type="entry name" value="REVERSE TRANSCRIPTASES"/>
    <property type="match status" value="1"/>
</dbReference>
<dbReference type="EMBL" id="JAHIBW010000006">
    <property type="protein sequence ID" value="KAG7309623.1"/>
    <property type="molecule type" value="Genomic_DNA"/>
</dbReference>
<dbReference type="SUPFAM" id="SSF56672">
    <property type="entry name" value="DNA/RNA polymerases"/>
    <property type="match status" value="1"/>
</dbReference>
<dbReference type="CDD" id="cd01650">
    <property type="entry name" value="RT_nLTR_like"/>
    <property type="match status" value="1"/>
</dbReference>
<sequence>MAQDKNYNKPKMNNISSKFVSFNCKNVKRSAQCIQSLCVNADLVALQETWLLPHDIPYLGTLDYNFGYTGKSAVDTSAGLLRGRPYGGVAILWRKSVFPCVQVITCKSVRISCIQLSMRNHSALVFSVYMPTDEPDNLTEFTECLSEIYAIVEGNNVESVYILGDLNAHPNTLFCREMLQFCSEQNWLCADFEQLGINSDTYTFISEANGSKRWLDHCLVTQSAFRTIVDIKIEYDVLWSDHFPIVFECNLNLINMKVRNNPVCVKISNVRWGNKKDEEIQIYAKSCHEYLSSIVLPSDLTTCCNTICHNVDHRNLLDKMYSKIVKALSEAAVLSSAGKSSSNKKQRVIGWNKHVKDAHATARAKFQQWLLYGKPTSGYYYDEMCLSRKVFKSKLQWCQNNQQQIAMDILASHHKVKDFSRFWKATNKLNTNPSLPVSVDGVTDPKAIADLFRGHFKVQSPIDVTSQGLSADTHTADGPLQTQFTSKEVATIIRFMSRGKSPGQDGLSIEHLKYGGEHVSRVLSLFYNSCLGHSYLPREMMETIVVPITKNRTGDISDRNNYRPISLATIIAKVFDGLLDARLSAHLQLNDAQFGFRPGLSTESAVLGLKHTVKYYTDRKTNVYACFLDLSKAFDLVSYNVLWEKCRRSNLPMELVNIFQYWYDHQSNKVRWGDVYSDEYGLECGVRQGGITSPKLFNLYMDELIGELSSMHAGCYVDGKSCNNFSYADDMVLLSPSTGGLVKLLGACEQYAEKHGLKYNVTKSEIMIFKTENKLPQEIPSFLLCKNELNRVTRFKYLGHIVTDDLKDDEDIERERRALAVRANMLARRFARCTREVKVTLFRAYCQSFYTCSLWVNYTQRAINSLRVQYNNAFRMLLGLPRHCSASGMFAEARVDGFHAIVRKRTASLLSRVRGSTNNILAVIAGRLDGPILKHWVSVIIGTLTVCGKSSRPIATLP</sequence>
<comment type="caution">
    <text evidence="2">The sequence shown here is derived from an EMBL/GenBank/DDBJ whole genome shotgun (WGS) entry which is preliminary data.</text>
</comment>
<dbReference type="Proteomes" id="UP000823941">
    <property type="component" value="Chromosome 6"/>
</dbReference>
<dbReference type="PROSITE" id="PS50878">
    <property type="entry name" value="RT_POL"/>
    <property type="match status" value="1"/>
</dbReference>
<feature type="domain" description="Reverse transcriptase" evidence="1">
    <location>
        <begin position="529"/>
        <end position="802"/>
    </location>
</feature>
<dbReference type="Pfam" id="PF03372">
    <property type="entry name" value="Exo_endo_phos"/>
    <property type="match status" value="1"/>
</dbReference>
<gene>
    <name evidence="2" type="ORF">JYU34_004101</name>
</gene>
<evidence type="ECO:0000313" key="3">
    <source>
        <dbReference type="Proteomes" id="UP000823941"/>
    </source>
</evidence>